<accession>A0A2S2R725</accession>
<sequence length="124" mass="14106">MMRRPTWQGEQVGGRWVGDRTRSHALNAYNNNNNIIHRLYRIFTIIARVVPPRRRHYGQVRIGCSYAGAGARPRTGLCARAKGFRHATRGRRRRPSCRAYVSHGGGSVHYLIFCSFSLPLSLSL</sequence>
<dbReference type="AlphaFoldDB" id="A0A2S2R725"/>
<dbReference type="EMBL" id="GGMS01016555">
    <property type="protein sequence ID" value="MBY85758.1"/>
    <property type="molecule type" value="Transcribed_RNA"/>
</dbReference>
<protein>
    <submittedName>
        <fullName evidence="2">Uncharacterized protein</fullName>
    </submittedName>
</protein>
<organism evidence="2">
    <name type="scientific">Sipha flava</name>
    <name type="common">yellow sugarcane aphid</name>
    <dbReference type="NCBI Taxonomy" id="143950"/>
    <lineage>
        <taxon>Eukaryota</taxon>
        <taxon>Metazoa</taxon>
        <taxon>Ecdysozoa</taxon>
        <taxon>Arthropoda</taxon>
        <taxon>Hexapoda</taxon>
        <taxon>Insecta</taxon>
        <taxon>Pterygota</taxon>
        <taxon>Neoptera</taxon>
        <taxon>Paraneoptera</taxon>
        <taxon>Hemiptera</taxon>
        <taxon>Sternorrhyncha</taxon>
        <taxon>Aphidomorpha</taxon>
        <taxon>Aphidoidea</taxon>
        <taxon>Aphididae</taxon>
        <taxon>Sipha</taxon>
    </lineage>
</organism>
<reference evidence="2" key="1">
    <citation type="submission" date="2018-04" db="EMBL/GenBank/DDBJ databases">
        <title>Transcriptome assembly of Sipha flava.</title>
        <authorList>
            <person name="Scully E.D."/>
            <person name="Geib S.M."/>
            <person name="Palmer N.A."/>
            <person name="Koch K."/>
            <person name="Bradshaw J."/>
            <person name="Heng-Moss T."/>
            <person name="Sarath G."/>
        </authorList>
    </citation>
    <scope>NUCLEOTIDE SEQUENCE</scope>
</reference>
<keyword evidence="1" id="KW-1133">Transmembrane helix</keyword>
<evidence type="ECO:0000256" key="1">
    <source>
        <dbReference type="SAM" id="Phobius"/>
    </source>
</evidence>
<keyword evidence="1" id="KW-0472">Membrane</keyword>
<proteinExistence type="predicted"/>
<feature type="transmembrane region" description="Helical" evidence="1">
    <location>
        <begin position="99"/>
        <end position="118"/>
    </location>
</feature>
<evidence type="ECO:0000313" key="2">
    <source>
        <dbReference type="EMBL" id="MBY85758.1"/>
    </source>
</evidence>
<name>A0A2S2R725_9HEMI</name>
<gene>
    <name evidence="2" type="ORF">g.75914</name>
</gene>
<keyword evidence="1" id="KW-0812">Transmembrane</keyword>